<keyword evidence="1" id="KW-0862">Zinc</keyword>
<dbReference type="PROSITE" id="PS51113">
    <property type="entry name" value="ZF_BTK"/>
    <property type="match status" value="1"/>
</dbReference>
<evidence type="ECO:0000256" key="2">
    <source>
        <dbReference type="SAM" id="Coils"/>
    </source>
</evidence>
<dbReference type="GO" id="GO:0035556">
    <property type="term" value="P:intracellular signal transduction"/>
    <property type="evidence" value="ECO:0007669"/>
    <property type="project" value="InterPro"/>
</dbReference>
<reference evidence="4" key="1">
    <citation type="submission" date="2021-09" db="EMBL/GenBank/DDBJ databases">
        <authorList>
            <consortium name="AG Swart"/>
            <person name="Singh M."/>
            <person name="Singh A."/>
            <person name="Seah K."/>
            <person name="Emmerich C."/>
        </authorList>
    </citation>
    <scope>NUCLEOTIDE SEQUENCE</scope>
    <source>
        <strain evidence="4">ATCC30299</strain>
    </source>
</reference>
<evidence type="ECO:0000256" key="1">
    <source>
        <dbReference type="PROSITE-ProRule" id="PRU00432"/>
    </source>
</evidence>
<sequence length="598" mass="70104">MNNSFLNLTYSEPSLLNITRSTTAGASFKIRKKIPKELKKSESSICSYEPSFSEKLYRRKSHNKIEINPHVAARVVKEYFIPMFETNTKLLNDKKRSMSIGIQNRAKFQEKYKLSDEIKEKLATTTGELDKLKGNWENTIDEIEKIKNEITETRLKMEDAKTFLENIKFQLKLSGFSLETDDLITFSVEQKNRGLFKLCEETSSEKSKLRRLCAREREENDQLKIKTKELVHWSALLKMQNDIMGERLKGIFDSVVSLCGENSSSQKLDWEKQFIMNSAQEINDFEEITAAKTFLALQDATDFQFQNQNILKNKLTNQMEMRKIRNQMKDIISRKQKDLQKAVVERDFFRDKFQSLEKESKDFSETYEKLRQYAREVRPRNRLNNADEEKMCKNCGKSYYEKENFNWSCSIHPNDWNGSIYWCCGKTRIDAPGCIKHKHDPRLDELDEEEDKEDKSKHQRCSSCKGTGHTPRHCTKDPNARSAIDLSEEKERLKKFHKQRTKMGTMNLKNHTKLIGMIQTKLAKQEKSRLGKSAFIDISQYRDNLNIKYAYNMNSSDMLIPHKSYSFKSLKRDDSRSEIGSPELSAIHHRKSIENENF</sequence>
<protein>
    <submittedName>
        <fullName evidence="4">Uncharacterized protein</fullName>
    </submittedName>
</protein>
<organism evidence="4 5">
    <name type="scientific">Blepharisma stoltei</name>
    <dbReference type="NCBI Taxonomy" id="1481888"/>
    <lineage>
        <taxon>Eukaryota</taxon>
        <taxon>Sar</taxon>
        <taxon>Alveolata</taxon>
        <taxon>Ciliophora</taxon>
        <taxon>Postciliodesmatophora</taxon>
        <taxon>Heterotrichea</taxon>
        <taxon>Heterotrichida</taxon>
        <taxon>Blepharismidae</taxon>
        <taxon>Blepharisma</taxon>
    </lineage>
</organism>
<gene>
    <name evidence="4" type="ORF">BSTOLATCC_MIC11748</name>
</gene>
<accession>A0AAU9INM1</accession>
<evidence type="ECO:0000313" key="4">
    <source>
        <dbReference type="EMBL" id="CAG9314753.1"/>
    </source>
</evidence>
<dbReference type="InterPro" id="IPR001562">
    <property type="entry name" value="Znf_Btk_motif"/>
</dbReference>
<proteinExistence type="predicted"/>
<dbReference type="EMBL" id="CAJZBQ010000012">
    <property type="protein sequence ID" value="CAG9314753.1"/>
    <property type="molecule type" value="Genomic_DNA"/>
</dbReference>
<evidence type="ECO:0000313" key="5">
    <source>
        <dbReference type="Proteomes" id="UP001162131"/>
    </source>
</evidence>
<name>A0AAU9INM1_9CILI</name>
<dbReference type="AlphaFoldDB" id="A0AAU9INM1"/>
<feature type="region of interest" description="Disordered" evidence="3">
    <location>
        <begin position="575"/>
        <end position="598"/>
    </location>
</feature>
<keyword evidence="1" id="KW-0863">Zinc-finger</keyword>
<feature type="coiled-coil region" evidence="2">
    <location>
        <begin position="199"/>
        <end position="226"/>
    </location>
</feature>
<comment type="caution">
    <text evidence="4">The sequence shown here is derived from an EMBL/GenBank/DDBJ whole genome shotgun (WGS) entry which is preliminary data.</text>
</comment>
<dbReference type="GO" id="GO:0008270">
    <property type="term" value="F:zinc ion binding"/>
    <property type="evidence" value="ECO:0007669"/>
    <property type="project" value="UniProtKB-KW"/>
</dbReference>
<feature type="coiled-coil region" evidence="2">
    <location>
        <begin position="115"/>
        <end position="149"/>
    </location>
</feature>
<feature type="region of interest" description="Disordered" evidence="3">
    <location>
        <begin position="444"/>
        <end position="481"/>
    </location>
</feature>
<keyword evidence="5" id="KW-1185">Reference proteome</keyword>
<dbReference type="Proteomes" id="UP001162131">
    <property type="component" value="Unassembled WGS sequence"/>
</dbReference>
<keyword evidence="2" id="KW-0175">Coiled coil</keyword>
<evidence type="ECO:0000256" key="3">
    <source>
        <dbReference type="SAM" id="MobiDB-lite"/>
    </source>
</evidence>
<keyword evidence="1" id="KW-0479">Metal-binding</keyword>